<proteinExistence type="predicted"/>
<protein>
    <submittedName>
        <fullName evidence="1">Uncharacterized protein</fullName>
    </submittedName>
</protein>
<name>A0A2W6NNV9_9BACL</name>
<dbReference type="Proteomes" id="UP000249204">
    <property type="component" value="Unassembled WGS sequence"/>
</dbReference>
<dbReference type="EMBL" id="QKWW01000006">
    <property type="protein sequence ID" value="PZT57521.1"/>
    <property type="molecule type" value="Genomic_DNA"/>
</dbReference>
<sequence>MANYSIIQDSANYKTFKNNTWITLSSTLPIKDVFLSEGITNLNVLDRKSTLLLQNMTDTGSLGSGKVYKSTVDLKKYIEIANLSVK</sequence>
<gene>
    <name evidence="1" type="ORF">DN757_02385</name>
</gene>
<evidence type="ECO:0000313" key="1">
    <source>
        <dbReference type="EMBL" id="PZT57521.1"/>
    </source>
</evidence>
<reference evidence="1 2" key="1">
    <citation type="submission" date="2018-06" db="EMBL/GenBank/DDBJ databases">
        <title>Isolation of heavy metals resistant Paenibacillus silvae NC2 from Gold-Copper mine in ZiJin, China.</title>
        <authorList>
            <person name="Xu J."/>
            <person name="Mazhar H.S."/>
            <person name="Rensing C."/>
        </authorList>
    </citation>
    <scope>NUCLEOTIDE SEQUENCE [LARGE SCALE GENOMIC DNA]</scope>
    <source>
        <strain evidence="1 2">NC2</strain>
    </source>
</reference>
<dbReference type="AlphaFoldDB" id="A0A2W6NNV9"/>
<comment type="caution">
    <text evidence="1">The sequence shown here is derived from an EMBL/GenBank/DDBJ whole genome shotgun (WGS) entry which is preliminary data.</text>
</comment>
<accession>A0A2W6NNV9</accession>
<evidence type="ECO:0000313" key="2">
    <source>
        <dbReference type="Proteomes" id="UP000249204"/>
    </source>
</evidence>
<organism evidence="1 2">
    <name type="scientific">Paenibacillus silvae</name>
    <dbReference type="NCBI Taxonomy" id="1325358"/>
    <lineage>
        <taxon>Bacteria</taxon>
        <taxon>Bacillati</taxon>
        <taxon>Bacillota</taxon>
        <taxon>Bacilli</taxon>
        <taxon>Bacillales</taxon>
        <taxon>Paenibacillaceae</taxon>
        <taxon>Paenibacillus</taxon>
    </lineage>
</organism>